<accession>A0ABX0SFK5</accession>
<comment type="similarity">
    <text evidence="1 3">Belongs to the type-B carboxylesterase/lipase family.</text>
</comment>
<evidence type="ECO:0000256" key="1">
    <source>
        <dbReference type="ARBA" id="ARBA00005964"/>
    </source>
</evidence>
<dbReference type="Gene3D" id="3.40.50.1820">
    <property type="entry name" value="alpha/beta hydrolase"/>
    <property type="match status" value="1"/>
</dbReference>
<dbReference type="PROSITE" id="PS00122">
    <property type="entry name" value="CARBOXYLESTERASE_B_1"/>
    <property type="match status" value="1"/>
</dbReference>
<dbReference type="InterPro" id="IPR002018">
    <property type="entry name" value="CarbesteraseB"/>
</dbReference>
<proteinExistence type="inferred from homology"/>
<dbReference type="SUPFAM" id="SSF53474">
    <property type="entry name" value="alpha/beta-Hydrolases"/>
    <property type="match status" value="1"/>
</dbReference>
<comment type="caution">
    <text evidence="5">The sequence shown here is derived from an EMBL/GenBank/DDBJ whole genome shotgun (WGS) entry which is preliminary data.</text>
</comment>
<gene>
    <name evidence="5" type="ORF">FB473_001329</name>
</gene>
<dbReference type="InterPro" id="IPR019826">
    <property type="entry name" value="Carboxylesterase_B_AS"/>
</dbReference>
<dbReference type="EMBL" id="JAAMOZ010000001">
    <property type="protein sequence ID" value="NIH56684.1"/>
    <property type="molecule type" value="Genomic_DNA"/>
</dbReference>
<dbReference type="Pfam" id="PF00135">
    <property type="entry name" value="COesterase"/>
    <property type="match status" value="1"/>
</dbReference>
<dbReference type="InterPro" id="IPR029058">
    <property type="entry name" value="AB_hydrolase_fold"/>
</dbReference>
<dbReference type="Proteomes" id="UP000749311">
    <property type="component" value="Unassembled WGS sequence"/>
</dbReference>
<keyword evidence="2 3" id="KW-0378">Hydrolase</keyword>
<evidence type="ECO:0000313" key="5">
    <source>
        <dbReference type="EMBL" id="NIH56684.1"/>
    </source>
</evidence>
<feature type="domain" description="Carboxylesterase type B" evidence="4">
    <location>
        <begin position="5"/>
        <end position="318"/>
    </location>
</feature>
<sequence>MAEQDDPIVTTPSGRVLGVHREGHDAFLGIPFAEPPVGPLRFLPPVPARPWDGVRPATRPGPTPLREATPGLVPELAVPGDDVLTVSVYTPAVDPAARLPVMVWIHGGGYIGGSPASPWYDGAAFARGGVVTVVISYRLGFDGFGAIPGAPANRGVRDWLLALEWVQEHITAFGGDPGRVTLAGQSAGGGAVLTLLGMPAAQSLFRAVWASSPALPVRDLAEAEDAAVRLAERLGVAATRDGLASVPEHRVLAEQMAAARPHGTPLSALIERSPSYSPVVDGDLVPEPTLDALSHGVGSQATLVIGSNDNEIVLPAESLPSWLHFVPSGLVLRATGLHGHELRAYRDAQRQSGVEGAEAVLDQDVTDRVFRRLVVGVARARLAGGASTRAYRFAWKSPTKGGAIHCLDLPFFWDVLDEGHVPALTGDAPPRELASALHGAALALVRGDGPDWPAWDEQHRRVALIGGSTDPVGVVDDGYAEIAPLLG</sequence>
<dbReference type="GO" id="GO:0016787">
    <property type="term" value="F:hydrolase activity"/>
    <property type="evidence" value="ECO:0007669"/>
    <property type="project" value="UniProtKB-KW"/>
</dbReference>
<evidence type="ECO:0000259" key="4">
    <source>
        <dbReference type="Pfam" id="PF00135"/>
    </source>
</evidence>
<name>A0ABX0SFK5_9ACTN</name>
<evidence type="ECO:0000256" key="2">
    <source>
        <dbReference type="ARBA" id="ARBA00022801"/>
    </source>
</evidence>
<dbReference type="InterPro" id="IPR050309">
    <property type="entry name" value="Type-B_Carboxylest/Lipase"/>
</dbReference>
<organism evidence="5 6">
    <name type="scientific">Brooklawnia cerclae</name>
    <dbReference type="NCBI Taxonomy" id="349934"/>
    <lineage>
        <taxon>Bacteria</taxon>
        <taxon>Bacillati</taxon>
        <taxon>Actinomycetota</taxon>
        <taxon>Actinomycetes</taxon>
        <taxon>Propionibacteriales</taxon>
        <taxon>Propionibacteriaceae</taxon>
        <taxon>Brooklawnia</taxon>
    </lineage>
</organism>
<evidence type="ECO:0000313" key="6">
    <source>
        <dbReference type="Proteomes" id="UP000749311"/>
    </source>
</evidence>
<evidence type="ECO:0000256" key="3">
    <source>
        <dbReference type="RuleBase" id="RU361235"/>
    </source>
</evidence>
<dbReference type="RefSeq" id="WP_167165815.1">
    <property type="nucleotide sequence ID" value="NZ_BAAAOO010000015.1"/>
</dbReference>
<reference evidence="5 6" key="1">
    <citation type="submission" date="2020-02" db="EMBL/GenBank/DDBJ databases">
        <title>Sequencing the genomes of 1000 actinobacteria strains.</title>
        <authorList>
            <person name="Klenk H.-P."/>
        </authorList>
    </citation>
    <scope>NUCLEOTIDE SEQUENCE [LARGE SCALE GENOMIC DNA]</scope>
    <source>
        <strain evidence="5 6">DSM 19609</strain>
    </source>
</reference>
<dbReference type="PANTHER" id="PTHR11559">
    <property type="entry name" value="CARBOXYLESTERASE"/>
    <property type="match status" value="1"/>
</dbReference>
<protein>
    <recommendedName>
        <fullName evidence="3">Carboxylic ester hydrolase</fullName>
        <ecNumber evidence="3">3.1.1.-</ecNumber>
    </recommendedName>
</protein>
<keyword evidence="6" id="KW-1185">Reference proteome</keyword>
<dbReference type="EC" id="3.1.1.-" evidence="3"/>